<dbReference type="Proteomes" id="UP000267804">
    <property type="component" value="Chromosome"/>
</dbReference>
<sequence length="267" mass="28826">MRTGGLCVRSSRCSRSRHRMATMANILLIDEDHRYRRLLSDQLTSLGHAVTEVALHESGRTLSDLTCHTHQRPDAVIVDPIMPAVDGLLLMRLLCVASRRPVVAHTLNRTDDDVVSLLRAGADGFLPKPCPPAVVDACISALLRRVPPAPPPAPSEVGTLRIDVAGRSVTVEGQPVTLTRTEFDLLSCLAEHPGRVVSRSLLRTRAGGDAVSAASLDALLCRLRRKLAERAAGTKFLHTARGRGVSLHPVPRQQHVEKASASGPTCR</sequence>
<evidence type="ECO:0000256" key="1">
    <source>
        <dbReference type="ARBA" id="ARBA00022553"/>
    </source>
</evidence>
<keyword evidence="1 6" id="KW-0597">Phosphoprotein</keyword>
<dbReference type="InterPro" id="IPR036388">
    <property type="entry name" value="WH-like_DNA-bd_sf"/>
</dbReference>
<dbReference type="CDD" id="cd00156">
    <property type="entry name" value="REC"/>
    <property type="match status" value="1"/>
</dbReference>
<dbReference type="Pfam" id="PF00486">
    <property type="entry name" value="Trans_reg_C"/>
    <property type="match status" value="1"/>
</dbReference>
<dbReference type="GO" id="GO:0006355">
    <property type="term" value="P:regulation of DNA-templated transcription"/>
    <property type="evidence" value="ECO:0007669"/>
    <property type="project" value="InterPro"/>
</dbReference>
<dbReference type="PANTHER" id="PTHR48111:SF1">
    <property type="entry name" value="TWO-COMPONENT RESPONSE REGULATOR ORR33"/>
    <property type="match status" value="1"/>
</dbReference>
<dbReference type="GO" id="GO:0005829">
    <property type="term" value="C:cytosol"/>
    <property type="evidence" value="ECO:0007669"/>
    <property type="project" value="TreeGrafter"/>
</dbReference>
<dbReference type="AlphaFoldDB" id="A0A386WF39"/>
<evidence type="ECO:0000313" key="10">
    <source>
        <dbReference type="EMBL" id="AYF26907.1"/>
    </source>
</evidence>
<dbReference type="SUPFAM" id="SSF52172">
    <property type="entry name" value="CheY-like"/>
    <property type="match status" value="1"/>
</dbReference>
<evidence type="ECO:0000259" key="9">
    <source>
        <dbReference type="PROSITE" id="PS51755"/>
    </source>
</evidence>
<dbReference type="Gene3D" id="3.40.50.2300">
    <property type="match status" value="1"/>
</dbReference>
<keyword evidence="5" id="KW-0804">Transcription</keyword>
<feature type="DNA-binding region" description="OmpR/PhoB-type" evidence="7">
    <location>
        <begin position="152"/>
        <end position="249"/>
    </location>
</feature>
<feature type="domain" description="OmpR/PhoB-type" evidence="9">
    <location>
        <begin position="152"/>
        <end position="249"/>
    </location>
</feature>
<protein>
    <submittedName>
        <fullName evidence="10">DNA-binding response regulator</fullName>
    </submittedName>
</protein>
<dbReference type="GO" id="GO:0000156">
    <property type="term" value="F:phosphorelay response regulator activity"/>
    <property type="evidence" value="ECO:0007669"/>
    <property type="project" value="TreeGrafter"/>
</dbReference>
<dbReference type="GO" id="GO:0032993">
    <property type="term" value="C:protein-DNA complex"/>
    <property type="evidence" value="ECO:0007669"/>
    <property type="project" value="TreeGrafter"/>
</dbReference>
<evidence type="ECO:0000256" key="7">
    <source>
        <dbReference type="PROSITE-ProRule" id="PRU01091"/>
    </source>
</evidence>
<feature type="domain" description="Response regulatory" evidence="8">
    <location>
        <begin position="25"/>
        <end position="143"/>
    </location>
</feature>
<feature type="modified residue" description="4-aspartylphosphate" evidence="6">
    <location>
        <position position="79"/>
    </location>
</feature>
<reference evidence="10 11" key="1">
    <citation type="submission" date="2017-10" db="EMBL/GenBank/DDBJ databases">
        <title>Integration of genomic and chemical information greatly accelerates assignment of the full stereostructure of myelolactone, a potent inhibitor of myeloma from a marine-derived Micromonospora.</title>
        <authorList>
            <person name="Kim M.C."/>
            <person name="Machado H."/>
            <person name="Jensen P.R."/>
            <person name="Fenical W."/>
        </authorList>
    </citation>
    <scope>NUCLEOTIDE SEQUENCE [LARGE SCALE GENOMIC DNA]</scope>
    <source>
        <strain evidence="10 11">CNY-010</strain>
    </source>
</reference>
<dbReference type="PROSITE" id="PS51755">
    <property type="entry name" value="OMPR_PHOB"/>
    <property type="match status" value="1"/>
</dbReference>
<dbReference type="GO" id="GO:0000976">
    <property type="term" value="F:transcription cis-regulatory region binding"/>
    <property type="evidence" value="ECO:0007669"/>
    <property type="project" value="TreeGrafter"/>
</dbReference>
<dbReference type="KEGG" id="mtua:CSH63_05515"/>
<evidence type="ECO:0000256" key="3">
    <source>
        <dbReference type="ARBA" id="ARBA00023015"/>
    </source>
</evidence>
<dbReference type="PANTHER" id="PTHR48111">
    <property type="entry name" value="REGULATOR OF RPOS"/>
    <property type="match status" value="1"/>
</dbReference>
<dbReference type="SMART" id="SM00448">
    <property type="entry name" value="REC"/>
    <property type="match status" value="1"/>
</dbReference>
<evidence type="ECO:0000256" key="4">
    <source>
        <dbReference type="ARBA" id="ARBA00023125"/>
    </source>
</evidence>
<dbReference type="InterPro" id="IPR039420">
    <property type="entry name" value="WalR-like"/>
</dbReference>
<dbReference type="SMART" id="SM00862">
    <property type="entry name" value="Trans_reg_C"/>
    <property type="match status" value="1"/>
</dbReference>
<accession>A0A386WF39</accession>
<dbReference type="InterPro" id="IPR001789">
    <property type="entry name" value="Sig_transdc_resp-reg_receiver"/>
</dbReference>
<dbReference type="PROSITE" id="PS50110">
    <property type="entry name" value="RESPONSE_REGULATORY"/>
    <property type="match status" value="1"/>
</dbReference>
<dbReference type="RefSeq" id="WP_120569307.1">
    <property type="nucleotide sequence ID" value="NZ_CP024087.1"/>
</dbReference>
<evidence type="ECO:0000259" key="8">
    <source>
        <dbReference type="PROSITE" id="PS50110"/>
    </source>
</evidence>
<dbReference type="InterPro" id="IPR001867">
    <property type="entry name" value="OmpR/PhoB-type_DNA-bd"/>
</dbReference>
<evidence type="ECO:0000313" key="11">
    <source>
        <dbReference type="Proteomes" id="UP000267804"/>
    </source>
</evidence>
<evidence type="ECO:0000256" key="6">
    <source>
        <dbReference type="PROSITE-ProRule" id="PRU00169"/>
    </source>
</evidence>
<dbReference type="CDD" id="cd00383">
    <property type="entry name" value="trans_reg_C"/>
    <property type="match status" value="1"/>
</dbReference>
<name>A0A386WF39_9ACTN</name>
<keyword evidence="2" id="KW-0902">Two-component regulatory system</keyword>
<evidence type="ECO:0000256" key="2">
    <source>
        <dbReference type="ARBA" id="ARBA00023012"/>
    </source>
</evidence>
<organism evidence="10 11">
    <name type="scientific">Micromonospora tulbaghiae</name>
    <dbReference type="NCBI Taxonomy" id="479978"/>
    <lineage>
        <taxon>Bacteria</taxon>
        <taxon>Bacillati</taxon>
        <taxon>Actinomycetota</taxon>
        <taxon>Actinomycetes</taxon>
        <taxon>Micromonosporales</taxon>
        <taxon>Micromonosporaceae</taxon>
        <taxon>Micromonospora</taxon>
    </lineage>
</organism>
<dbReference type="Gene3D" id="1.10.10.10">
    <property type="entry name" value="Winged helix-like DNA-binding domain superfamily/Winged helix DNA-binding domain"/>
    <property type="match status" value="1"/>
</dbReference>
<dbReference type="InterPro" id="IPR011006">
    <property type="entry name" value="CheY-like_superfamily"/>
</dbReference>
<gene>
    <name evidence="10" type="ORF">CSH63_05515</name>
</gene>
<evidence type="ECO:0000256" key="5">
    <source>
        <dbReference type="ARBA" id="ARBA00023163"/>
    </source>
</evidence>
<proteinExistence type="predicted"/>
<keyword evidence="4 7" id="KW-0238">DNA-binding</keyword>
<keyword evidence="3" id="KW-0805">Transcription regulation</keyword>
<dbReference type="Pfam" id="PF00072">
    <property type="entry name" value="Response_reg"/>
    <property type="match status" value="1"/>
</dbReference>
<dbReference type="EMBL" id="CP024087">
    <property type="protein sequence ID" value="AYF26907.1"/>
    <property type="molecule type" value="Genomic_DNA"/>
</dbReference>